<protein>
    <submittedName>
        <fullName evidence="2">Uncharacterized protein</fullName>
    </submittedName>
</protein>
<evidence type="ECO:0000313" key="2">
    <source>
        <dbReference type="EMBL" id="APZ92095.1"/>
    </source>
</evidence>
<dbReference type="AlphaFoldDB" id="A0A1P8WDE1"/>
<evidence type="ECO:0000313" key="3">
    <source>
        <dbReference type="Proteomes" id="UP000187735"/>
    </source>
</evidence>
<accession>A0A1P8WDE1</accession>
<gene>
    <name evidence="2" type="ORF">Fuma_01699</name>
</gene>
<sequence>MNRLLADSCSSLMSAGRLQIPSQPQAREGADERSDVRGRA</sequence>
<keyword evidence="3" id="KW-1185">Reference proteome</keyword>
<dbReference type="KEGG" id="fmr:Fuma_01699"/>
<reference evidence="2 3" key="1">
    <citation type="journal article" date="2016" name="Front. Microbiol.">
        <title>Fuerstia marisgermanicae gen. nov., sp. nov., an Unusual Member of the Phylum Planctomycetes from the German Wadden Sea.</title>
        <authorList>
            <person name="Kohn T."/>
            <person name="Heuer A."/>
            <person name="Jogler M."/>
            <person name="Vollmers J."/>
            <person name="Boedeker C."/>
            <person name="Bunk B."/>
            <person name="Rast P."/>
            <person name="Borchert D."/>
            <person name="Glockner I."/>
            <person name="Freese H.M."/>
            <person name="Klenk H.P."/>
            <person name="Overmann J."/>
            <person name="Kaster A.K."/>
            <person name="Rohde M."/>
            <person name="Wiegand S."/>
            <person name="Jogler C."/>
        </authorList>
    </citation>
    <scope>NUCLEOTIDE SEQUENCE [LARGE SCALE GENOMIC DNA]</scope>
    <source>
        <strain evidence="2 3">NH11</strain>
    </source>
</reference>
<dbReference type="Proteomes" id="UP000187735">
    <property type="component" value="Chromosome"/>
</dbReference>
<feature type="compositionally biased region" description="Basic and acidic residues" evidence="1">
    <location>
        <begin position="28"/>
        <end position="40"/>
    </location>
</feature>
<organism evidence="2 3">
    <name type="scientific">Fuerstiella marisgermanici</name>
    <dbReference type="NCBI Taxonomy" id="1891926"/>
    <lineage>
        <taxon>Bacteria</taxon>
        <taxon>Pseudomonadati</taxon>
        <taxon>Planctomycetota</taxon>
        <taxon>Planctomycetia</taxon>
        <taxon>Planctomycetales</taxon>
        <taxon>Planctomycetaceae</taxon>
        <taxon>Fuerstiella</taxon>
    </lineage>
</organism>
<feature type="region of interest" description="Disordered" evidence="1">
    <location>
        <begin position="15"/>
        <end position="40"/>
    </location>
</feature>
<name>A0A1P8WDE1_9PLAN</name>
<proteinExistence type="predicted"/>
<dbReference type="EMBL" id="CP017641">
    <property type="protein sequence ID" value="APZ92095.1"/>
    <property type="molecule type" value="Genomic_DNA"/>
</dbReference>
<evidence type="ECO:0000256" key="1">
    <source>
        <dbReference type="SAM" id="MobiDB-lite"/>
    </source>
</evidence>